<dbReference type="InterPro" id="IPR051817">
    <property type="entry name" value="FDH_cytochrome_b556_subunit"/>
</dbReference>
<evidence type="ECO:0000313" key="9">
    <source>
        <dbReference type="Proteomes" id="UP001193389"/>
    </source>
</evidence>
<name>A0A5K7SEW8_9BACT</name>
<dbReference type="PANTHER" id="PTHR30074">
    <property type="entry name" value="FORMATE DEHYDROGENASE, NITRATE-INDUCIBLE, CYTOCHROME B556 FDN SUBUNIT"/>
    <property type="match status" value="1"/>
</dbReference>
<feature type="transmembrane region" description="Helical" evidence="7">
    <location>
        <begin position="285"/>
        <end position="306"/>
    </location>
</feature>
<sequence length="387" mass="43975">MFSELKPKGKWLTPFNIISIPIILLGIFLIVIRFWKGLGSVTNLTQDVPWGLWIGFDVVTGVAFAGGAYVVTFMVYVLNMKKYHPIVRATVLNGFLAYAFYTGALLLDLGRPWHVVNPVIGNSYGTSSVLFLVAWHFILYMLAELIEFSPAIAEWLGSRRAQRILSGMTIAAVIFGITLSTLHQSGLGALYLMAKEKIHPLWYSEFIPILFLVSSIFAGLSMVIFEGSISHKVFSDQISGKNHHSQNGIIHGLSKICAVAMFAYFCLQFLVFLHTKRWGLLNTPMGYWFLLEMIGFVFIPMVMFFYSYRTSNIFLIRFAAILTMIGVVLNRLNVTVIGFRWDAAVHYVPSWMEIVVTLAVIFTEIWIFRWVIRRMPVLRESPAWAKE</sequence>
<dbReference type="InterPro" id="IPR005614">
    <property type="entry name" value="NrfD-like"/>
</dbReference>
<dbReference type="Proteomes" id="UP001193389">
    <property type="component" value="Chromosome"/>
</dbReference>
<evidence type="ECO:0000256" key="4">
    <source>
        <dbReference type="ARBA" id="ARBA00022692"/>
    </source>
</evidence>
<dbReference type="EMBL" id="AP018694">
    <property type="protein sequence ID" value="BBE19794.1"/>
    <property type="molecule type" value="Genomic_DNA"/>
</dbReference>
<keyword evidence="9" id="KW-1185">Reference proteome</keyword>
<evidence type="ECO:0000256" key="7">
    <source>
        <dbReference type="SAM" id="Phobius"/>
    </source>
</evidence>
<evidence type="ECO:0000256" key="3">
    <source>
        <dbReference type="ARBA" id="ARBA00022475"/>
    </source>
</evidence>
<dbReference type="KEGG" id="anf:AQPE_3982"/>
<feature type="transmembrane region" description="Helical" evidence="7">
    <location>
        <begin position="318"/>
        <end position="339"/>
    </location>
</feature>
<evidence type="ECO:0000256" key="1">
    <source>
        <dbReference type="ARBA" id="ARBA00004651"/>
    </source>
</evidence>
<evidence type="ECO:0000256" key="5">
    <source>
        <dbReference type="ARBA" id="ARBA00022989"/>
    </source>
</evidence>
<feature type="transmembrane region" description="Helical" evidence="7">
    <location>
        <begin position="124"/>
        <end position="143"/>
    </location>
</feature>
<feature type="transmembrane region" description="Helical" evidence="7">
    <location>
        <begin position="351"/>
        <end position="372"/>
    </location>
</feature>
<dbReference type="AlphaFoldDB" id="A0A5K7SEW8"/>
<evidence type="ECO:0000256" key="2">
    <source>
        <dbReference type="ARBA" id="ARBA00008929"/>
    </source>
</evidence>
<accession>A0A5K7SEW8</accession>
<feature type="transmembrane region" description="Helical" evidence="7">
    <location>
        <begin position="206"/>
        <end position="227"/>
    </location>
</feature>
<gene>
    <name evidence="8" type="ORF">AQPE_3982</name>
</gene>
<dbReference type="GO" id="GO:0009061">
    <property type="term" value="P:anaerobic respiration"/>
    <property type="evidence" value="ECO:0007669"/>
    <property type="project" value="TreeGrafter"/>
</dbReference>
<feature type="transmembrane region" description="Helical" evidence="7">
    <location>
        <begin position="164"/>
        <end position="186"/>
    </location>
</feature>
<dbReference type="GO" id="GO:0005886">
    <property type="term" value="C:plasma membrane"/>
    <property type="evidence" value="ECO:0007669"/>
    <property type="project" value="UniProtKB-SubCell"/>
</dbReference>
<feature type="transmembrane region" description="Helical" evidence="7">
    <location>
        <begin position="248"/>
        <end position="273"/>
    </location>
</feature>
<protein>
    <submittedName>
        <fullName evidence="8">Ni/Fe-hydrogenase 2 B-type cytochrome subunit</fullName>
    </submittedName>
</protein>
<feature type="transmembrane region" description="Helical" evidence="7">
    <location>
        <begin position="85"/>
        <end position="104"/>
    </location>
</feature>
<comment type="subcellular location">
    <subcellularLocation>
        <location evidence="1">Cell membrane</location>
        <topology evidence="1">Multi-pass membrane protein</topology>
    </subcellularLocation>
</comment>
<dbReference type="PANTHER" id="PTHR30074:SF4">
    <property type="entry name" value="NI_FE-HYDROGENASE 2 B-TYPE CYTOCHROME SUBUNIT-RELATED"/>
    <property type="match status" value="1"/>
</dbReference>
<feature type="transmembrane region" description="Helical" evidence="7">
    <location>
        <begin position="52"/>
        <end position="78"/>
    </location>
</feature>
<comment type="similarity">
    <text evidence="2">Belongs to the NrfD family.</text>
</comment>
<feature type="transmembrane region" description="Helical" evidence="7">
    <location>
        <begin position="12"/>
        <end position="32"/>
    </location>
</feature>
<dbReference type="Pfam" id="PF03916">
    <property type="entry name" value="NrfD"/>
    <property type="match status" value="1"/>
</dbReference>
<dbReference type="Gene3D" id="1.20.1630.10">
    <property type="entry name" value="Formate dehydrogenase/DMSO reductase domain"/>
    <property type="match status" value="1"/>
</dbReference>
<evidence type="ECO:0000256" key="6">
    <source>
        <dbReference type="ARBA" id="ARBA00023136"/>
    </source>
</evidence>
<keyword evidence="3" id="KW-1003">Cell membrane</keyword>
<reference evidence="8" key="1">
    <citation type="journal article" date="2020" name="Int. J. Syst. Evol. Microbiol.">
        <title>Aquipluma nitroreducens gen. nov. sp. nov., a novel facultatively anaerobic bacterium isolated from a freshwater lake.</title>
        <authorList>
            <person name="Watanabe M."/>
            <person name="Kojima H."/>
            <person name="Fukui M."/>
        </authorList>
    </citation>
    <scope>NUCLEOTIDE SEQUENCE</scope>
    <source>
        <strain evidence="8">MeG22</strain>
    </source>
</reference>
<proteinExistence type="inferred from homology"/>
<evidence type="ECO:0000313" key="8">
    <source>
        <dbReference type="EMBL" id="BBE19794.1"/>
    </source>
</evidence>
<keyword evidence="6 7" id="KW-0472">Membrane</keyword>
<keyword evidence="4 7" id="KW-0812">Transmembrane</keyword>
<keyword evidence="5 7" id="KW-1133">Transmembrane helix</keyword>
<organism evidence="8 9">
    <name type="scientific">Aquipluma nitroreducens</name>
    <dbReference type="NCBI Taxonomy" id="2010828"/>
    <lineage>
        <taxon>Bacteria</taxon>
        <taxon>Pseudomonadati</taxon>
        <taxon>Bacteroidota</taxon>
        <taxon>Bacteroidia</taxon>
        <taxon>Marinilabiliales</taxon>
        <taxon>Prolixibacteraceae</taxon>
        <taxon>Aquipluma</taxon>
    </lineage>
</organism>